<feature type="transmembrane region" description="Helical" evidence="2">
    <location>
        <begin position="7"/>
        <end position="28"/>
    </location>
</feature>
<keyword evidence="2" id="KW-1133">Transmembrane helix</keyword>
<dbReference type="EMBL" id="MU154949">
    <property type="protein sequence ID" value="KAF9486756.1"/>
    <property type="molecule type" value="Genomic_DNA"/>
</dbReference>
<dbReference type="OrthoDB" id="18487at2759"/>
<evidence type="ECO:0008006" key="5">
    <source>
        <dbReference type="Google" id="ProtNLM"/>
    </source>
</evidence>
<name>A0A9P6CZS1_PLEER</name>
<dbReference type="CDD" id="cd00064">
    <property type="entry name" value="FU"/>
    <property type="match status" value="1"/>
</dbReference>
<dbReference type="InterPro" id="IPR009030">
    <property type="entry name" value="Growth_fac_rcpt_cys_sf"/>
</dbReference>
<keyword evidence="2" id="KW-0812">Transmembrane</keyword>
<organism evidence="3 4">
    <name type="scientific">Pleurotus eryngii</name>
    <name type="common">Boletus of the steppes</name>
    <dbReference type="NCBI Taxonomy" id="5323"/>
    <lineage>
        <taxon>Eukaryota</taxon>
        <taxon>Fungi</taxon>
        <taxon>Dikarya</taxon>
        <taxon>Basidiomycota</taxon>
        <taxon>Agaricomycotina</taxon>
        <taxon>Agaricomycetes</taxon>
        <taxon>Agaricomycetidae</taxon>
        <taxon>Agaricales</taxon>
        <taxon>Pleurotineae</taxon>
        <taxon>Pleurotaceae</taxon>
        <taxon>Pleurotus</taxon>
    </lineage>
</organism>
<gene>
    <name evidence="3" type="ORF">BDN71DRAFT_1437350</name>
</gene>
<keyword evidence="2" id="KW-0472">Membrane</keyword>
<dbReference type="Proteomes" id="UP000807025">
    <property type="component" value="Unassembled WGS sequence"/>
</dbReference>
<feature type="region of interest" description="Disordered" evidence="1">
    <location>
        <begin position="273"/>
        <end position="317"/>
    </location>
</feature>
<comment type="caution">
    <text evidence="3">The sequence shown here is derived from an EMBL/GenBank/DDBJ whole genome shotgun (WGS) entry which is preliminary data.</text>
</comment>
<dbReference type="Gene3D" id="2.10.220.10">
    <property type="entry name" value="Hormone Receptor, Insulin-like Growth Factor Receptor 1, Chain A, domain 2"/>
    <property type="match status" value="1"/>
</dbReference>
<keyword evidence="4" id="KW-1185">Reference proteome</keyword>
<dbReference type="InterPro" id="IPR006212">
    <property type="entry name" value="Furin_repeat"/>
</dbReference>
<reference evidence="3" key="1">
    <citation type="submission" date="2020-11" db="EMBL/GenBank/DDBJ databases">
        <authorList>
            <consortium name="DOE Joint Genome Institute"/>
            <person name="Ahrendt S."/>
            <person name="Riley R."/>
            <person name="Andreopoulos W."/>
            <person name="Labutti K."/>
            <person name="Pangilinan J."/>
            <person name="Ruiz-Duenas F.J."/>
            <person name="Barrasa J.M."/>
            <person name="Sanchez-Garcia M."/>
            <person name="Camarero S."/>
            <person name="Miyauchi S."/>
            <person name="Serrano A."/>
            <person name="Linde D."/>
            <person name="Babiker R."/>
            <person name="Drula E."/>
            <person name="Ayuso-Fernandez I."/>
            <person name="Pacheco R."/>
            <person name="Padilla G."/>
            <person name="Ferreira P."/>
            <person name="Barriuso J."/>
            <person name="Kellner H."/>
            <person name="Castanera R."/>
            <person name="Alfaro M."/>
            <person name="Ramirez L."/>
            <person name="Pisabarro A.G."/>
            <person name="Kuo A."/>
            <person name="Tritt A."/>
            <person name="Lipzen A."/>
            <person name="He G."/>
            <person name="Yan M."/>
            <person name="Ng V."/>
            <person name="Cullen D."/>
            <person name="Martin F."/>
            <person name="Rosso M.-N."/>
            <person name="Henrissat B."/>
            <person name="Hibbett D."/>
            <person name="Martinez A.T."/>
            <person name="Grigoriev I.V."/>
        </authorList>
    </citation>
    <scope>NUCLEOTIDE SEQUENCE</scope>
    <source>
        <strain evidence="3">ATCC 90797</strain>
    </source>
</reference>
<sequence length="343" mass="36207">MRRNLCLLPPGILAFLRIFILHLLTYLAELTNGRSPPIVGSPYSPQPLYTGQSAFAPLPISANSSLSTPLSAIQSVALSSNTWIALDNRAVLWDSLEYRRGHFGATCQSCEAGCLDSPVKNVPATCNCLNGICGANGECACNAGFVKADNGTALLTRLRRADGTSVCLACKSGFTQDANDRTKGTHYLPSRQLREWIPEFDRASTASKLQCTACIPGSFLSNGQCVDACPAGTAVSSQDNFSCTPCDSSCTSCAGAGDLKFCLSCTNNRLATSDGKSVQSPSSPTAAAAPPAPKRSSSTPPPLPTTRPPSSRTRPSRCARLYYWRSCGSSGGRSSTIDKRSEL</sequence>
<evidence type="ECO:0000256" key="2">
    <source>
        <dbReference type="SAM" id="Phobius"/>
    </source>
</evidence>
<feature type="compositionally biased region" description="Low complexity" evidence="1">
    <location>
        <begin position="280"/>
        <end position="298"/>
    </location>
</feature>
<evidence type="ECO:0000256" key="1">
    <source>
        <dbReference type="SAM" id="MobiDB-lite"/>
    </source>
</evidence>
<evidence type="ECO:0000313" key="3">
    <source>
        <dbReference type="EMBL" id="KAF9486756.1"/>
    </source>
</evidence>
<dbReference type="AlphaFoldDB" id="A0A9P6CZS1"/>
<proteinExistence type="predicted"/>
<accession>A0A9P6CZS1</accession>
<protein>
    <recommendedName>
        <fullName evidence="5">EGF-like domain-containing protein</fullName>
    </recommendedName>
</protein>
<dbReference type="SUPFAM" id="SSF57184">
    <property type="entry name" value="Growth factor receptor domain"/>
    <property type="match status" value="1"/>
</dbReference>
<evidence type="ECO:0000313" key="4">
    <source>
        <dbReference type="Proteomes" id="UP000807025"/>
    </source>
</evidence>